<dbReference type="InterPro" id="IPR039420">
    <property type="entry name" value="WalR-like"/>
</dbReference>
<dbReference type="SUPFAM" id="SSF52172">
    <property type="entry name" value="CheY-like"/>
    <property type="match status" value="1"/>
</dbReference>
<dbReference type="Proteomes" id="UP000263833">
    <property type="component" value="Unassembled WGS sequence"/>
</dbReference>
<protein>
    <submittedName>
        <fullName evidence="9">DNA-binding response regulator</fullName>
    </submittedName>
</protein>
<sequence length="224" mass="25389">MLNVLIVDDEPYAHEVLKHLCSAHDDLKVVAHCLNAADALKALESGPVDLMFVDIQMPRFGGLDMLRGLDKPPHAVIVSAHKEHALDGFELDVIDYLLKPVSPKRFDSAMDKVRRRIDDERAVKPDDGYLTLKVNRLSQRFKLDEIRFFQGQGNFVKVCDVSGSYLATVTMRQLQEMLPASKFIRVHKSYIVNRNRIAKSGTKFVELDCNVKIPLGRSFRRAIS</sequence>
<dbReference type="Pfam" id="PF04397">
    <property type="entry name" value="LytTR"/>
    <property type="match status" value="1"/>
</dbReference>
<evidence type="ECO:0000259" key="8">
    <source>
        <dbReference type="PROSITE" id="PS50930"/>
    </source>
</evidence>
<dbReference type="PROSITE" id="PS50930">
    <property type="entry name" value="HTH_LYTTR"/>
    <property type="match status" value="1"/>
</dbReference>
<dbReference type="PROSITE" id="PS50110">
    <property type="entry name" value="RESPONSE_REGULATORY"/>
    <property type="match status" value="1"/>
</dbReference>
<dbReference type="InterPro" id="IPR007492">
    <property type="entry name" value="LytTR_DNA-bd_dom"/>
</dbReference>
<comment type="caution">
    <text evidence="9">The sequence shown here is derived from an EMBL/GenBank/DDBJ whole genome shotgun (WGS) entry which is preliminary data.</text>
</comment>
<dbReference type="GO" id="GO:0006355">
    <property type="term" value="P:regulation of DNA-templated transcription"/>
    <property type="evidence" value="ECO:0007669"/>
    <property type="project" value="TreeGrafter"/>
</dbReference>
<dbReference type="Gene3D" id="3.40.50.2300">
    <property type="match status" value="1"/>
</dbReference>
<evidence type="ECO:0000256" key="4">
    <source>
        <dbReference type="ARBA" id="ARBA00023125"/>
    </source>
</evidence>
<dbReference type="SMART" id="SM00448">
    <property type="entry name" value="REC"/>
    <property type="match status" value="1"/>
</dbReference>
<dbReference type="PANTHER" id="PTHR48111:SF1">
    <property type="entry name" value="TWO-COMPONENT RESPONSE REGULATOR ORR33"/>
    <property type="match status" value="1"/>
</dbReference>
<dbReference type="Pfam" id="PF00072">
    <property type="entry name" value="Response_reg"/>
    <property type="match status" value="1"/>
</dbReference>
<organism evidence="9 10">
    <name type="scientific">Sphingorhabdus pulchriflava</name>
    <dbReference type="NCBI Taxonomy" id="2292257"/>
    <lineage>
        <taxon>Bacteria</taxon>
        <taxon>Pseudomonadati</taxon>
        <taxon>Pseudomonadota</taxon>
        <taxon>Alphaproteobacteria</taxon>
        <taxon>Sphingomonadales</taxon>
        <taxon>Sphingomonadaceae</taxon>
        <taxon>Sphingorhabdus</taxon>
    </lineage>
</organism>
<dbReference type="SMART" id="SM00850">
    <property type="entry name" value="LytTR"/>
    <property type="match status" value="1"/>
</dbReference>
<evidence type="ECO:0000313" key="9">
    <source>
        <dbReference type="EMBL" id="RDV07262.1"/>
    </source>
</evidence>
<keyword evidence="3" id="KW-0805">Transcription regulation</keyword>
<evidence type="ECO:0000256" key="2">
    <source>
        <dbReference type="ARBA" id="ARBA00023012"/>
    </source>
</evidence>
<feature type="domain" description="Response regulatory" evidence="7">
    <location>
        <begin position="3"/>
        <end position="114"/>
    </location>
</feature>
<accession>A0A371BI36</accession>
<dbReference type="PANTHER" id="PTHR48111">
    <property type="entry name" value="REGULATOR OF RPOS"/>
    <property type="match status" value="1"/>
</dbReference>
<evidence type="ECO:0000256" key="3">
    <source>
        <dbReference type="ARBA" id="ARBA00023015"/>
    </source>
</evidence>
<evidence type="ECO:0000256" key="6">
    <source>
        <dbReference type="PROSITE-ProRule" id="PRU00169"/>
    </source>
</evidence>
<dbReference type="InterPro" id="IPR001789">
    <property type="entry name" value="Sig_transdc_resp-reg_receiver"/>
</dbReference>
<dbReference type="AlphaFoldDB" id="A0A371BI36"/>
<keyword evidence="10" id="KW-1185">Reference proteome</keyword>
<name>A0A371BI36_9SPHN</name>
<keyword evidence="2" id="KW-0902">Two-component regulatory system</keyword>
<dbReference type="Gene3D" id="2.40.50.1020">
    <property type="entry name" value="LytTr DNA-binding domain"/>
    <property type="match status" value="1"/>
</dbReference>
<evidence type="ECO:0000313" key="10">
    <source>
        <dbReference type="Proteomes" id="UP000263833"/>
    </source>
</evidence>
<dbReference type="RefSeq" id="WP_115548807.1">
    <property type="nucleotide sequence ID" value="NZ_QRGP01000001.1"/>
</dbReference>
<dbReference type="OrthoDB" id="9786101at2"/>
<feature type="modified residue" description="4-aspartylphosphate" evidence="6">
    <location>
        <position position="54"/>
    </location>
</feature>
<feature type="domain" description="HTH LytTR-type" evidence="8">
    <location>
        <begin position="130"/>
        <end position="224"/>
    </location>
</feature>
<evidence type="ECO:0000256" key="1">
    <source>
        <dbReference type="ARBA" id="ARBA00022553"/>
    </source>
</evidence>
<keyword evidence="4 9" id="KW-0238">DNA-binding</keyword>
<evidence type="ECO:0000259" key="7">
    <source>
        <dbReference type="PROSITE" id="PS50110"/>
    </source>
</evidence>
<keyword evidence="1 6" id="KW-0597">Phosphoprotein</keyword>
<reference evidence="10" key="1">
    <citation type="submission" date="2018-08" db="EMBL/GenBank/DDBJ databases">
        <authorList>
            <person name="Kim S.-J."/>
            <person name="Jung G.-Y."/>
        </authorList>
    </citation>
    <scope>NUCLEOTIDE SEQUENCE [LARGE SCALE GENOMIC DNA]</scope>
    <source>
        <strain evidence="10">GY_G</strain>
    </source>
</reference>
<dbReference type="EMBL" id="QRGP01000001">
    <property type="protein sequence ID" value="RDV07262.1"/>
    <property type="molecule type" value="Genomic_DNA"/>
</dbReference>
<dbReference type="InterPro" id="IPR011006">
    <property type="entry name" value="CheY-like_superfamily"/>
</dbReference>
<proteinExistence type="predicted"/>
<keyword evidence="5" id="KW-0804">Transcription</keyword>
<gene>
    <name evidence="9" type="ORF">DXH95_07825</name>
</gene>
<dbReference type="GO" id="GO:0032993">
    <property type="term" value="C:protein-DNA complex"/>
    <property type="evidence" value="ECO:0007669"/>
    <property type="project" value="TreeGrafter"/>
</dbReference>
<dbReference type="GO" id="GO:0000976">
    <property type="term" value="F:transcription cis-regulatory region binding"/>
    <property type="evidence" value="ECO:0007669"/>
    <property type="project" value="TreeGrafter"/>
</dbReference>
<dbReference type="GO" id="GO:0000156">
    <property type="term" value="F:phosphorelay response regulator activity"/>
    <property type="evidence" value="ECO:0007669"/>
    <property type="project" value="TreeGrafter"/>
</dbReference>
<dbReference type="GO" id="GO:0005829">
    <property type="term" value="C:cytosol"/>
    <property type="evidence" value="ECO:0007669"/>
    <property type="project" value="TreeGrafter"/>
</dbReference>
<evidence type="ECO:0000256" key="5">
    <source>
        <dbReference type="ARBA" id="ARBA00023163"/>
    </source>
</evidence>